<dbReference type="Proteomes" id="UP001556220">
    <property type="component" value="Unassembled WGS sequence"/>
</dbReference>
<dbReference type="Gene3D" id="2.60.120.260">
    <property type="entry name" value="Galactose-binding domain-like"/>
    <property type="match status" value="1"/>
</dbReference>
<name>A0ABV3QJ00_9GAMM</name>
<accession>A0ABV3QJ00</accession>
<evidence type="ECO:0000259" key="1">
    <source>
        <dbReference type="Pfam" id="PF13018"/>
    </source>
</evidence>
<feature type="domain" description="ESPR" evidence="1">
    <location>
        <begin position="1"/>
        <end position="50"/>
    </location>
</feature>
<dbReference type="InterPro" id="IPR024973">
    <property type="entry name" value="ESPR"/>
</dbReference>
<sequence>MNRNIFSLVLSNALNMLVFALEIAKGVRKSSGCKSSRTPSAQATTPRLMFALAPRALTATLVPGGISVVHAQTAIITNGGFETGDLTGWTAGGGTGTQSSSQYNANGGVDVSVVTGMTSFDSQWNMPTGAGAMLTREPLILGCF</sequence>
<evidence type="ECO:0000313" key="3">
    <source>
        <dbReference type="Proteomes" id="UP001556220"/>
    </source>
</evidence>
<protein>
    <submittedName>
        <fullName evidence="2">ESPR-type extended signal peptide-containing protein</fullName>
    </submittedName>
</protein>
<dbReference type="RefSeq" id="WP_367855888.1">
    <property type="nucleotide sequence ID" value="NZ_JBFOHK010000007.1"/>
</dbReference>
<dbReference type="EMBL" id="JBFOHK010000007">
    <property type="protein sequence ID" value="MEW9573828.1"/>
    <property type="molecule type" value="Genomic_DNA"/>
</dbReference>
<proteinExistence type="predicted"/>
<keyword evidence="3" id="KW-1185">Reference proteome</keyword>
<comment type="caution">
    <text evidence="2">The sequence shown here is derived from an EMBL/GenBank/DDBJ whole genome shotgun (WGS) entry which is preliminary data.</text>
</comment>
<reference evidence="2 3" key="1">
    <citation type="submission" date="2024-06" db="EMBL/GenBank/DDBJ databases">
        <authorList>
            <person name="Woo H."/>
        </authorList>
    </citation>
    <scope>NUCLEOTIDE SEQUENCE [LARGE SCALE GENOMIC DNA]</scope>
    <source>
        <strain evidence="2 3">Si-c</strain>
    </source>
</reference>
<organism evidence="2 3">
    <name type="scientific">Rhodanobacter lycopersici</name>
    <dbReference type="NCBI Taxonomy" id="3162487"/>
    <lineage>
        <taxon>Bacteria</taxon>
        <taxon>Pseudomonadati</taxon>
        <taxon>Pseudomonadota</taxon>
        <taxon>Gammaproteobacteria</taxon>
        <taxon>Lysobacterales</taxon>
        <taxon>Rhodanobacteraceae</taxon>
        <taxon>Rhodanobacter</taxon>
    </lineage>
</organism>
<gene>
    <name evidence="2" type="ORF">ABQJ54_18910</name>
</gene>
<evidence type="ECO:0000313" key="2">
    <source>
        <dbReference type="EMBL" id="MEW9573828.1"/>
    </source>
</evidence>
<dbReference type="Pfam" id="PF13018">
    <property type="entry name" value="ESPR"/>
    <property type="match status" value="1"/>
</dbReference>